<protein>
    <recommendedName>
        <fullName evidence="2">SAF domain-containing protein</fullName>
    </recommendedName>
</protein>
<reference evidence="3 4" key="1">
    <citation type="submission" date="2019-10" db="EMBL/GenBank/DDBJ databases">
        <title>Whole genome shotgun sequence of Acrocarpospora macrocephala NBRC 16266.</title>
        <authorList>
            <person name="Ichikawa N."/>
            <person name="Kimura A."/>
            <person name="Kitahashi Y."/>
            <person name="Komaki H."/>
            <person name="Oguchi A."/>
        </authorList>
    </citation>
    <scope>NUCLEOTIDE SEQUENCE [LARGE SCALE GENOMIC DNA]</scope>
    <source>
        <strain evidence="3 4">NBRC 16266</strain>
    </source>
</reference>
<dbReference type="EMBL" id="BLAE01000046">
    <property type="protein sequence ID" value="GES13474.1"/>
    <property type="molecule type" value="Genomic_DNA"/>
</dbReference>
<evidence type="ECO:0000259" key="2">
    <source>
        <dbReference type="SMART" id="SM00858"/>
    </source>
</evidence>
<dbReference type="Proteomes" id="UP000331127">
    <property type="component" value="Unassembled WGS sequence"/>
</dbReference>
<dbReference type="SMART" id="SM00858">
    <property type="entry name" value="SAF"/>
    <property type="match status" value="1"/>
</dbReference>
<accession>A0A5M3WX18</accession>
<evidence type="ECO:0000313" key="4">
    <source>
        <dbReference type="Proteomes" id="UP000331127"/>
    </source>
</evidence>
<dbReference type="OrthoDB" id="4808509at2"/>
<sequence length="268" mass="26968">MRAVTRFLGRRRRLLAAILAGCSVACALLAVGGPKGVDVLVAARDLPGGRLSPADIAVLRFPFSMLPDGVLRPGSSFAGRVLTGPIRRGEPLTDVRLLGRGLLAGESDGLVATPVRIADADAAQLVAPGDVIDVLAASTGPLFPSPGGTEAEEAIPDGIVGDNGEIETSGNGQSRDGEVDSAAVENAALAAEVDPVRPAVLKVVTSGTGNGVIEGGGPVVSRVTVLAGTAASDRSEGALLVLATTSWQAALLAYAQSHGQLSIAIHPR</sequence>
<dbReference type="AlphaFoldDB" id="A0A5M3WX18"/>
<name>A0A5M3WX18_9ACTN</name>
<feature type="region of interest" description="Disordered" evidence="1">
    <location>
        <begin position="143"/>
        <end position="178"/>
    </location>
</feature>
<organism evidence="3 4">
    <name type="scientific">Acrocarpospora macrocephala</name>
    <dbReference type="NCBI Taxonomy" id="150177"/>
    <lineage>
        <taxon>Bacteria</taxon>
        <taxon>Bacillati</taxon>
        <taxon>Actinomycetota</taxon>
        <taxon>Actinomycetes</taxon>
        <taxon>Streptosporangiales</taxon>
        <taxon>Streptosporangiaceae</taxon>
        <taxon>Acrocarpospora</taxon>
    </lineage>
</organism>
<evidence type="ECO:0000256" key="1">
    <source>
        <dbReference type="SAM" id="MobiDB-lite"/>
    </source>
</evidence>
<keyword evidence="4" id="KW-1185">Reference proteome</keyword>
<proteinExistence type="predicted"/>
<gene>
    <name evidence="3" type="ORF">Amac_070710</name>
</gene>
<dbReference type="Pfam" id="PF08666">
    <property type="entry name" value="SAF"/>
    <property type="match status" value="1"/>
</dbReference>
<evidence type="ECO:0000313" key="3">
    <source>
        <dbReference type="EMBL" id="GES13474.1"/>
    </source>
</evidence>
<dbReference type="InterPro" id="IPR013974">
    <property type="entry name" value="SAF"/>
</dbReference>
<dbReference type="CDD" id="cd11614">
    <property type="entry name" value="SAF_CpaB_FlgA_like"/>
    <property type="match status" value="1"/>
</dbReference>
<comment type="caution">
    <text evidence="3">The sequence shown here is derived from an EMBL/GenBank/DDBJ whole genome shotgun (WGS) entry which is preliminary data.</text>
</comment>
<feature type="domain" description="SAF" evidence="2">
    <location>
        <begin position="37"/>
        <end position="98"/>
    </location>
</feature>